<sequence length="87" mass="9714">MAKDVAQRKRDERKRKAEHLAAVGAKPLNMDMFSGTTGELERIKTEAGFEQDAEAITVMIHNVAALIDRDLSLFKEVTSIENLRKSA</sequence>
<dbReference type="Proteomes" id="UP000595332">
    <property type="component" value="Chromosome"/>
</dbReference>
<dbReference type="EMBL" id="AP014546">
    <property type="protein sequence ID" value="BBB29346.1"/>
    <property type="molecule type" value="Genomic_DNA"/>
</dbReference>
<organism evidence="1 2">
    <name type="scientific">Neptunomonas japonica JAMM 1380</name>
    <dbReference type="NCBI Taxonomy" id="1441457"/>
    <lineage>
        <taxon>Bacteria</taxon>
        <taxon>Pseudomonadati</taxon>
        <taxon>Pseudomonadota</taxon>
        <taxon>Gammaproteobacteria</taxon>
        <taxon>Oceanospirillales</taxon>
        <taxon>Oceanospirillaceae</taxon>
        <taxon>Neptunomonas</taxon>
    </lineage>
</organism>
<reference evidence="1 2" key="1">
    <citation type="journal article" date="2008" name="Int. J. Syst. Evol. Microbiol.">
        <title>Neptunomonas japonica sp. nov., an Osedax japonicus symbiont-like bacterium isolated from sediment adjacent to sperm whale carcasses off Kagoshima, Japan.</title>
        <authorList>
            <person name="Miyazaki M."/>
            <person name="Nogi Y."/>
            <person name="Fujiwara Y."/>
            <person name="Kawato M."/>
            <person name="Kubokawa K."/>
            <person name="Horikoshi K."/>
        </authorList>
    </citation>
    <scope>NUCLEOTIDE SEQUENCE [LARGE SCALE GENOMIC DNA]</scope>
    <source>
        <strain evidence="1 2">JAMM 1380</strain>
    </source>
</reference>
<dbReference type="KEGG" id="njp:NEJAP_1394"/>
<dbReference type="AlphaFoldDB" id="A0A7R6PHQ5"/>
<evidence type="ECO:0000313" key="1">
    <source>
        <dbReference type="EMBL" id="BBB29346.1"/>
    </source>
</evidence>
<name>A0A7R6PHQ5_9GAMM</name>
<proteinExistence type="predicted"/>
<accession>A0A7R6PHQ5</accession>
<gene>
    <name evidence="1" type="ORF">NEJAP_1394</name>
</gene>
<protein>
    <submittedName>
        <fullName evidence="1">Uncharacterized protein</fullName>
    </submittedName>
</protein>
<dbReference type="RefSeq" id="WP_201349955.1">
    <property type="nucleotide sequence ID" value="NZ_AP014546.1"/>
</dbReference>
<evidence type="ECO:0000313" key="2">
    <source>
        <dbReference type="Proteomes" id="UP000595332"/>
    </source>
</evidence>
<keyword evidence="2" id="KW-1185">Reference proteome</keyword>